<keyword evidence="5" id="KW-1185">Reference proteome</keyword>
<accession>A0A0N4X8R3</accession>
<organism evidence="6">
    <name type="scientific">Haemonchus placei</name>
    <name type="common">Barber's pole worm</name>
    <dbReference type="NCBI Taxonomy" id="6290"/>
    <lineage>
        <taxon>Eukaryota</taxon>
        <taxon>Metazoa</taxon>
        <taxon>Ecdysozoa</taxon>
        <taxon>Nematoda</taxon>
        <taxon>Chromadorea</taxon>
        <taxon>Rhabditida</taxon>
        <taxon>Rhabditina</taxon>
        <taxon>Rhabditomorpha</taxon>
        <taxon>Strongyloidea</taxon>
        <taxon>Trichostrongylidae</taxon>
        <taxon>Haemonchus</taxon>
    </lineage>
</organism>
<proteinExistence type="inferred from homology"/>
<evidence type="ECO:0000313" key="4">
    <source>
        <dbReference type="EMBL" id="VDO85762.1"/>
    </source>
</evidence>
<dbReference type="Pfam" id="PF03227">
    <property type="entry name" value="GILT"/>
    <property type="match status" value="1"/>
</dbReference>
<dbReference type="OrthoDB" id="958254at2759"/>
<dbReference type="GO" id="GO:0016671">
    <property type="term" value="F:oxidoreductase activity, acting on a sulfur group of donors, disulfide as acceptor"/>
    <property type="evidence" value="ECO:0007669"/>
    <property type="project" value="InterPro"/>
</dbReference>
<evidence type="ECO:0000313" key="6">
    <source>
        <dbReference type="WBParaSite" id="HPLM_0002075501-mRNA-1"/>
    </source>
</evidence>
<evidence type="ECO:0000256" key="2">
    <source>
        <dbReference type="ARBA" id="ARBA00023180"/>
    </source>
</evidence>
<dbReference type="InterPro" id="IPR004911">
    <property type="entry name" value="Interferon-induced_GILT"/>
</dbReference>
<reference evidence="4 5" key="2">
    <citation type="submission" date="2018-11" db="EMBL/GenBank/DDBJ databases">
        <authorList>
            <consortium name="Pathogen Informatics"/>
        </authorList>
    </citation>
    <scope>NUCLEOTIDE SEQUENCE [LARGE SCALE GENOMIC DNA]</scope>
    <source>
        <strain evidence="4 5">MHpl1</strain>
    </source>
</reference>
<protein>
    <submittedName>
        <fullName evidence="6">Gamma interferon inducible lysosomal thiol reductase</fullName>
    </submittedName>
</protein>
<feature type="signal peptide" evidence="3">
    <location>
        <begin position="1"/>
        <end position="18"/>
    </location>
</feature>
<dbReference type="AlphaFoldDB" id="A0A0N4X8R3"/>
<reference evidence="6" key="1">
    <citation type="submission" date="2017-02" db="UniProtKB">
        <authorList>
            <consortium name="WormBaseParasite"/>
        </authorList>
    </citation>
    <scope>IDENTIFICATION</scope>
</reference>
<evidence type="ECO:0000313" key="5">
    <source>
        <dbReference type="Proteomes" id="UP000268014"/>
    </source>
</evidence>
<evidence type="ECO:0000256" key="3">
    <source>
        <dbReference type="SAM" id="SignalP"/>
    </source>
</evidence>
<dbReference type="EMBL" id="UZAF01022539">
    <property type="protein sequence ID" value="VDO85762.1"/>
    <property type="molecule type" value="Genomic_DNA"/>
</dbReference>
<keyword evidence="3" id="KW-0732">Signal</keyword>
<gene>
    <name evidence="4" type="ORF">HPLM_LOCUS20747</name>
</gene>
<sequence length="201" mass="22601">MVFIVSFFLLYMSSSSLASVVIDIVGESMCPDTTRFFMTQLMPVYRKYRSDIKINYHPFGPTAYTFCSMGRNGMRCSCQHGPEECSKNALQACLLQFYPDNALETVACVQGNSDFQEAYSECIEGKFSGKDSDRLLKCATTSIGFTLVAAHGAAIAREISDDISWVPWISIKGQRIIEAETNLEEVLCKKYLRVSQCNNYY</sequence>
<dbReference type="WBParaSite" id="HPLM_0002075501-mRNA-1">
    <property type="protein sequence ID" value="HPLM_0002075501-mRNA-1"/>
    <property type="gene ID" value="HPLM_0002075501"/>
</dbReference>
<name>A0A0N4X8R3_HAEPC</name>
<dbReference type="STRING" id="6290.A0A0N4X8R3"/>
<feature type="chain" id="PRO_5043124388" evidence="3">
    <location>
        <begin position="19"/>
        <end position="201"/>
    </location>
</feature>
<dbReference type="OMA" id="FRNHIMP"/>
<keyword evidence="2" id="KW-0325">Glycoprotein</keyword>
<comment type="similarity">
    <text evidence="1">Belongs to the GILT family.</text>
</comment>
<dbReference type="Proteomes" id="UP000268014">
    <property type="component" value="Unassembled WGS sequence"/>
</dbReference>
<dbReference type="PANTHER" id="PTHR13234:SF16">
    <property type="entry name" value="GAMMA-INTERFERON-INDUCIBLE LYSOSOMAL THIOL REDUCTASE"/>
    <property type="match status" value="1"/>
</dbReference>
<evidence type="ECO:0000256" key="1">
    <source>
        <dbReference type="ARBA" id="ARBA00005679"/>
    </source>
</evidence>
<dbReference type="PANTHER" id="PTHR13234">
    <property type="entry name" value="GAMMA-INTERFERON INDUCIBLE LYSOSOMAL THIOL REDUCTASE GILT"/>
    <property type="match status" value="1"/>
</dbReference>